<dbReference type="Gene3D" id="3.40.50.720">
    <property type="entry name" value="NAD(P)-binding Rossmann-like Domain"/>
    <property type="match status" value="1"/>
</dbReference>
<dbReference type="InterPro" id="IPR002347">
    <property type="entry name" value="SDR_fam"/>
</dbReference>
<dbReference type="RefSeq" id="WP_343946612.1">
    <property type="nucleotide sequence ID" value="NZ_BAAAHP010000300.1"/>
</dbReference>
<dbReference type="Proteomes" id="UP001499967">
    <property type="component" value="Unassembled WGS sequence"/>
</dbReference>
<proteinExistence type="inferred from homology"/>
<dbReference type="InterPro" id="IPR036291">
    <property type="entry name" value="NAD(P)-bd_dom_sf"/>
</dbReference>
<comment type="caution">
    <text evidence="3">The sequence shown here is derived from an EMBL/GenBank/DDBJ whole genome shotgun (WGS) entry which is preliminary data.</text>
</comment>
<dbReference type="Pfam" id="PF13561">
    <property type="entry name" value="adh_short_C2"/>
    <property type="match status" value="2"/>
</dbReference>
<evidence type="ECO:0008006" key="5">
    <source>
        <dbReference type="Google" id="ProtNLM"/>
    </source>
</evidence>
<protein>
    <recommendedName>
        <fullName evidence="5">Enoyl-ACP reductase-like protein</fullName>
    </recommendedName>
</protein>
<sequence length="91" mass="9217">MNVLAISAHRGFPGVSVFGGAKAAVAAFTRTWAAEFAPAVRVNAVDLGTVRTPLHAGHEEVAAVIAFLASDAASYVNGAVVSVDGGKFSTF</sequence>
<evidence type="ECO:0000313" key="3">
    <source>
        <dbReference type="EMBL" id="GAA0906627.1"/>
    </source>
</evidence>
<dbReference type="SUPFAM" id="SSF51735">
    <property type="entry name" value="NAD(P)-binding Rossmann-fold domains"/>
    <property type="match status" value="1"/>
</dbReference>
<dbReference type="PANTHER" id="PTHR43639:SF1">
    <property type="entry name" value="SHORT-CHAIN DEHYDROGENASE_REDUCTASE FAMILY PROTEIN"/>
    <property type="match status" value="1"/>
</dbReference>
<accession>A0ABN1NGC7</accession>
<reference evidence="3 4" key="1">
    <citation type="journal article" date="2019" name="Int. J. Syst. Evol. Microbiol.">
        <title>The Global Catalogue of Microorganisms (GCM) 10K type strain sequencing project: providing services to taxonomists for standard genome sequencing and annotation.</title>
        <authorList>
            <consortium name="The Broad Institute Genomics Platform"/>
            <consortium name="The Broad Institute Genome Sequencing Center for Infectious Disease"/>
            <person name="Wu L."/>
            <person name="Ma J."/>
        </authorList>
    </citation>
    <scope>NUCLEOTIDE SEQUENCE [LARGE SCALE GENOMIC DNA]</scope>
    <source>
        <strain evidence="3 4">JCM 11117</strain>
    </source>
</reference>
<dbReference type="PRINTS" id="PR00081">
    <property type="entry name" value="GDHRDH"/>
</dbReference>
<evidence type="ECO:0000256" key="1">
    <source>
        <dbReference type="ARBA" id="ARBA00006484"/>
    </source>
</evidence>
<keyword evidence="4" id="KW-1185">Reference proteome</keyword>
<dbReference type="PANTHER" id="PTHR43639">
    <property type="entry name" value="OXIDOREDUCTASE, SHORT-CHAIN DEHYDROGENASE/REDUCTASE FAMILY (AFU_ORTHOLOGUE AFUA_5G02870)"/>
    <property type="match status" value="1"/>
</dbReference>
<keyword evidence="2" id="KW-0560">Oxidoreductase</keyword>
<organism evidence="3 4">
    <name type="scientific">Pseudonocardia zijingensis</name>
    <dbReference type="NCBI Taxonomy" id="153376"/>
    <lineage>
        <taxon>Bacteria</taxon>
        <taxon>Bacillati</taxon>
        <taxon>Actinomycetota</taxon>
        <taxon>Actinomycetes</taxon>
        <taxon>Pseudonocardiales</taxon>
        <taxon>Pseudonocardiaceae</taxon>
        <taxon>Pseudonocardia</taxon>
    </lineage>
</organism>
<comment type="similarity">
    <text evidence="1">Belongs to the short-chain dehydrogenases/reductases (SDR) family.</text>
</comment>
<evidence type="ECO:0000256" key="2">
    <source>
        <dbReference type="ARBA" id="ARBA00023002"/>
    </source>
</evidence>
<gene>
    <name evidence="3" type="ORF">GCM10009559_75090</name>
</gene>
<evidence type="ECO:0000313" key="4">
    <source>
        <dbReference type="Proteomes" id="UP001499967"/>
    </source>
</evidence>
<dbReference type="EMBL" id="BAAAHP010000300">
    <property type="protein sequence ID" value="GAA0906627.1"/>
    <property type="molecule type" value="Genomic_DNA"/>
</dbReference>
<name>A0ABN1NGC7_9PSEU</name>